<dbReference type="Proteomes" id="UP000657385">
    <property type="component" value="Unassembled WGS sequence"/>
</dbReference>
<accession>A0A931B568</accession>
<dbReference type="AlphaFoldDB" id="A0A931B568"/>
<sequence length="74" mass="8775">MSPRTPNDHPQRTPRQERYLTLAQFCQQFEIARSTFYDWRAKSRAPRRVKLPNGDLRISETDLNRWLDDLGDAA</sequence>
<protein>
    <submittedName>
        <fullName evidence="2">Helix-turn-helix domain-containing protein</fullName>
    </submittedName>
</protein>
<gene>
    <name evidence="2" type="ORF">I2501_20875</name>
</gene>
<proteinExistence type="predicted"/>
<keyword evidence="3" id="KW-1185">Reference proteome</keyword>
<evidence type="ECO:0000313" key="2">
    <source>
        <dbReference type="EMBL" id="MBF9070483.1"/>
    </source>
</evidence>
<reference evidence="2" key="1">
    <citation type="submission" date="2020-11" db="EMBL/GenBank/DDBJ databases">
        <title>Isolation and identification of active actinomycetes.</title>
        <authorList>
            <person name="Yu B."/>
        </authorList>
    </citation>
    <scope>NUCLEOTIDE SEQUENCE</scope>
    <source>
        <strain evidence="2">NEAU-YB345</strain>
    </source>
</reference>
<organism evidence="2 3">
    <name type="scientific">Streptacidiphilus fuscans</name>
    <dbReference type="NCBI Taxonomy" id="2789292"/>
    <lineage>
        <taxon>Bacteria</taxon>
        <taxon>Bacillati</taxon>
        <taxon>Actinomycetota</taxon>
        <taxon>Actinomycetes</taxon>
        <taxon>Kitasatosporales</taxon>
        <taxon>Streptomycetaceae</taxon>
        <taxon>Streptacidiphilus</taxon>
    </lineage>
</organism>
<dbReference type="InterPro" id="IPR041657">
    <property type="entry name" value="HTH_17"/>
</dbReference>
<dbReference type="Pfam" id="PF12728">
    <property type="entry name" value="HTH_17"/>
    <property type="match status" value="1"/>
</dbReference>
<dbReference type="EMBL" id="JADPRT010000008">
    <property type="protein sequence ID" value="MBF9070483.1"/>
    <property type="molecule type" value="Genomic_DNA"/>
</dbReference>
<comment type="caution">
    <text evidence="2">The sequence shown here is derived from an EMBL/GenBank/DDBJ whole genome shotgun (WGS) entry which is preliminary data.</text>
</comment>
<evidence type="ECO:0000313" key="3">
    <source>
        <dbReference type="Proteomes" id="UP000657385"/>
    </source>
</evidence>
<feature type="domain" description="Helix-turn-helix" evidence="1">
    <location>
        <begin position="19"/>
        <end position="68"/>
    </location>
</feature>
<evidence type="ECO:0000259" key="1">
    <source>
        <dbReference type="Pfam" id="PF12728"/>
    </source>
</evidence>
<name>A0A931B568_9ACTN</name>
<dbReference type="RefSeq" id="WP_196195650.1">
    <property type="nucleotide sequence ID" value="NZ_JADPRT010000008.1"/>
</dbReference>